<evidence type="ECO:0000313" key="1">
    <source>
        <dbReference type="EMBL" id="TQV72332.1"/>
    </source>
</evidence>
<dbReference type="OrthoDB" id="5600572at2"/>
<name>A0A545T586_9GAMM</name>
<protein>
    <submittedName>
        <fullName evidence="1">TIGR02647 family protein</fullName>
    </submittedName>
</protein>
<gene>
    <name evidence="1" type="ORF">FLL45_19130</name>
</gene>
<reference evidence="1 2" key="1">
    <citation type="submission" date="2019-06" db="EMBL/GenBank/DDBJ databases">
        <title>Draft genome of Aliikangiella marina GYP-15.</title>
        <authorList>
            <person name="Wang G."/>
        </authorList>
    </citation>
    <scope>NUCLEOTIDE SEQUENCE [LARGE SCALE GENOMIC DNA]</scope>
    <source>
        <strain evidence="1 2">GYP-15</strain>
    </source>
</reference>
<dbReference type="NCBIfam" id="TIGR02647">
    <property type="entry name" value="DNA"/>
    <property type="match status" value="1"/>
</dbReference>
<evidence type="ECO:0000313" key="2">
    <source>
        <dbReference type="Proteomes" id="UP000317839"/>
    </source>
</evidence>
<dbReference type="RefSeq" id="WP_142943662.1">
    <property type="nucleotide sequence ID" value="NZ_VIKR01000005.1"/>
</dbReference>
<dbReference type="Proteomes" id="UP000317839">
    <property type="component" value="Unassembled WGS sequence"/>
</dbReference>
<accession>A0A545T586</accession>
<dbReference type="InterPro" id="IPR013468">
    <property type="entry name" value="CHP02647"/>
</dbReference>
<proteinExistence type="predicted"/>
<keyword evidence="2" id="KW-1185">Reference proteome</keyword>
<dbReference type="EMBL" id="VIKR01000005">
    <property type="protein sequence ID" value="TQV72332.1"/>
    <property type="molecule type" value="Genomic_DNA"/>
</dbReference>
<dbReference type="Pfam" id="PF18918">
    <property type="entry name" value="DUF5669"/>
    <property type="match status" value="1"/>
</dbReference>
<sequence>MSLTPHLIEELELLNLFNLNSTQEGIKVHHDADPKMVAAAHRLFDKGIISQMDGGYLTDRGVETAEHVQLLVKMLQAES</sequence>
<comment type="caution">
    <text evidence="1">The sequence shown here is derived from an EMBL/GenBank/DDBJ whole genome shotgun (WGS) entry which is preliminary data.</text>
</comment>
<dbReference type="AlphaFoldDB" id="A0A545T586"/>
<organism evidence="1 2">
    <name type="scientific">Aliikangiella marina</name>
    <dbReference type="NCBI Taxonomy" id="1712262"/>
    <lineage>
        <taxon>Bacteria</taxon>
        <taxon>Pseudomonadati</taxon>
        <taxon>Pseudomonadota</taxon>
        <taxon>Gammaproteobacteria</taxon>
        <taxon>Oceanospirillales</taxon>
        <taxon>Pleioneaceae</taxon>
        <taxon>Aliikangiella</taxon>
    </lineage>
</organism>